<sequence>KIKDILLLPSLYIGPVDPIKEVMWVYEEQAGMIQREISYAPGLQKIFDEIIVNAVDNKLRDSSMDTLKVDIDPAKNVIKVFYNGKGIPVVEH</sequence>
<keyword evidence="8" id="KW-1185">Reference proteome</keyword>
<name>E9G749_DAPPU</name>
<dbReference type="GO" id="GO:0003677">
    <property type="term" value="F:DNA binding"/>
    <property type="evidence" value="ECO:0007669"/>
    <property type="project" value="UniProtKB-KW"/>
</dbReference>
<dbReference type="GO" id="GO:0003918">
    <property type="term" value="F:DNA topoisomerase type II (double strand cut, ATP-hydrolyzing) activity"/>
    <property type="evidence" value="ECO:0007669"/>
    <property type="project" value="UniProtKB-EC"/>
</dbReference>
<dbReference type="eggNOG" id="KOG0355">
    <property type="taxonomic scope" value="Eukaryota"/>
</dbReference>
<keyword evidence="5" id="KW-0238">DNA-binding</keyword>
<feature type="non-terminal residue" evidence="7">
    <location>
        <position position="92"/>
    </location>
</feature>
<dbReference type="PhylomeDB" id="E9G749"/>
<dbReference type="InParanoid" id="E9G749"/>
<dbReference type="EMBL" id="GL732534">
    <property type="protein sequence ID" value="EFX84709.1"/>
    <property type="molecule type" value="Genomic_DNA"/>
</dbReference>
<dbReference type="FunFam" id="3.30.565.10:FF:000270">
    <property type="entry name" value="DNA topoisomerase II beta"/>
    <property type="match status" value="1"/>
</dbReference>
<gene>
    <name evidence="7" type="ORF">DAPPUDRAFT_28128</name>
</gene>
<keyword evidence="4" id="KW-0799">Topoisomerase</keyword>
<dbReference type="InterPro" id="IPR036890">
    <property type="entry name" value="HATPase_C_sf"/>
</dbReference>
<dbReference type="Proteomes" id="UP000000305">
    <property type="component" value="Unassembled WGS sequence"/>
</dbReference>
<accession>E9G749</accession>
<dbReference type="PANTHER" id="PTHR10169">
    <property type="entry name" value="DNA TOPOISOMERASE/GYRASE"/>
    <property type="match status" value="1"/>
</dbReference>
<dbReference type="EC" id="5.6.2.2" evidence="3"/>
<comment type="cofactor">
    <cofactor evidence="2">
        <name>Mg(2+)</name>
        <dbReference type="ChEBI" id="CHEBI:18420"/>
    </cofactor>
</comment>
<feature type="non-terminal residue" evidence="7">
    <location>
        <position position="1"/>
    </location>
</feature>
<evidence type="ECO:0000256" key="1">
    <source>
        <dbReference type="ARBA" id="ARBA00000185"/>
    </source>
</evidence>
<keyword evidence="6" id="KW-0413">Isomerase</keyword>
<dbReference type="KEGG" id="dpx:DAPPUDRAFT_28128"/>
<dbReference type="PANTHER" id="PTHR10169:SF38">
    <property type="entry name" value="DNA TOPOISOMERASE 2"/>
    <property type="match status" value="1"/>
</dbReference>
<comment type="catalytic activity">
    <reaction evidence="1">
        <text>ATP-dependent breakage, passage and rejoining of double-stranded DNA.</text>
        <dbReference type="EC" id="5.6.2.2"/>
    </reaction>
</comment>
<dbReference type="AlphaFoldDB" id="E9G749"/>
<evidence type="ECO:0000256" key="4">
    <source>
        <dbReference type="ARBA" id="ARBA00023029"/>
    </source>
</evidence>
<evidence type="ECO:0000256" key="2">
    <source>
        <dbReference type="ARBA" id="ARBA00001946"/>
    </source>
</evidence>
<dbReference type="OrthoDB" id="6499733at2759"/>
<evidence type="ECO:0000313" key="8">
    <source>
        <dbReference type="Proteomes" id="UP000000305"/>
    </source>
</evidence>
<evidence type="ECO:0000256" key="5">
    <source>
        <dbReference type="ARBA" id="ARBA00023125"/>
    </source>
</evidence>
<dbReference type="PRINTS" id="PR00418">
    <property type="entry name" value="TPI2FAMILY"/>
</dbReference>
<organism evidence="7 8">
    <name type="scientific">Daphnia pulex</name>
    <name type="common">Water flea</name>
    <dbReference type="NCBI Taxonomy" id="6669"/>
    <lineage>
        <taxon>Eukaryota</taxon>
        <taxon>Metazoa</taxon>
        <taxon>Ecdysozoa</taxon>
        <taxon>Arthropoda</taxon>
        <taxon>Crustacea</taxon>
        <taxon>Branchiopoda</taxon>
        <taxon>Diplostraca</taxon>
        <taxon>Cladocera</taxon>
        <taxon>Anomopoda</taxon>
        <taxon>Daphniidae</taxon>
        <taxon>Daphnia</taxon>
    </lineage>
</organism>
<dbReference type="STRING" id="6669.E9G749"/>
<dbReference type="Gene3D" id="3.30.565.10">
    <property type="entry name" value="Histidine kinase-like ATPase, C-terminal domain"/>
    <property type="match status" value="1"/>
</dbReference>
<protein>
    <recommendedName>
        <fullName evidence="3">DNA topoisomerase (ATP-hydrolyzing)</fullName>
        <ecNumber evidence="3">5.6.2.2</ecNumber>
    </recommendedName>
</protein>
<evidence type="ECO:0000256" key="3">
    <source>
        <dbReference type="ARBA" id="ARBA00012895"/>
    </source>
</evidence>
<proteinExistence type="predicted"/>
<reference evidence="7 8" key="1">
    <citation type="journal article" date="2011" name="Science">
        <title>The ecoresponsive genome of Daphnia pulex.</title>
        <authorList>
            <person name="Colbourne J.K."/>
            <person name="Pfrender M.E."/>
            <person name="Gilbert D."/>
            <person name="Thomas W.K."/>
            <person name="Tucker A."/>
            <person name="Oakley T.H."/>
            <person name="Tokishita S."/>
            <person name="Aerts A."/>
            <person name="Arnold G.J."/>
            <person name="Basu M.K."/>
            <person name="Bauer D.J."/>
            <person name="Caceres C.E."/>
            <person name="Carmel L."/>
            <person name="Casola C."/>
            <person name="Choi J.H."/>
            <person name="Detter J.C."/>
            <person name="Dong Q."/>
            <person name="Dusheyko S."/>
            <person name="Eads B.D."/>
            <person name="Frohlich T."/>
            <person name="Geiler-Samerotte K.A."/>
            <person name="Gerlach D."/>
            <person name="Hatcher P."/>
            <person name="Jogdeo S."/>
            <person name="Krijgsveld J."/>
            <person name="Kriventseva E.V."/>
            <person name="Kultz D."/>
            <person name="Laforsch C."/>
            <person name="Lindquist E."/>
            <person name="Lopez J."/>
            <person name="Manak J.R."/>
            <person name="Muller J."/>
            <person name="Pangilinan J."/>
            <person name="Patwardhan R.P."/>
            <person name="Pitluck S."/>
            <person name="Pritham E.J."/>
            <person name="Rechtsteiner A."/>
            <person name="Rho M."/>
            <person name="Rogozin I.B."/>
            <person name="Sakarya O."/>
            <person name="Salamov A."/>
            <person name="Schaack S."/>
            <person name="Shapiro H."/>
            <person name="Shiga Y."/>
            <person name="Skalitzky C."/>
            <person name="Smith Z."/>
            <person name="Souvorov A."/>
            <person name="Sung W."/>
            <person name="Tang Z."/>
            <person name="Tsuchiya D."/>
            <person name="Tu H."/>
            <person name="Vos H."/>
            <person name="Wang M."/>
            <person name="Wolf Y.I."/>
            <person name="Yamagata H."/>
            <person name="Yamada T."/>
            <person name="Ye Y."/>
            <person name="Shaw J.R."/>
            <person name="Andrews J."/>
            <person name="Crease T.J."/>
            <person name="Tang H."/>
            <person name="Lucas S.M."/>
            <person name="Robertson H.M."/>
            <person name="Bork P."/>
            <person name="Koonin E.V."/>
            <person name="Zdobnov E.M."/>
            <person name="Grigoriev I.V."/>
            <person name="Lynch M."/>
            <person name="Boore J.L."/>
        </authorList>
    </citation>
    <scope>NUCLEOTIDE SEQUENCE [LARGE SCALE GENOMIC DNA]</scope>
</reference>
<evidence type="ECO:0000256" key="6">
    <source>
        <dbReference type="ARBA" id="ARBA00023235"/>
    </source>
</evidence>
<dbReference type="SUPFAM" id="SSF55874">
    <property type="entry name" value="ATPase domain of HSP90 chaperone/DNA topoisomerase II/histidine kinase"/>
    <property type="match status" value="1"/>
</dbReference>
<evidence type="ECO:0000313" key="7">
    <source>
        <dbReference type="EMBL" id="EFX84709.1"/>
    </source>
</evidence>
<dbReference type="InterPro" id="IPR050634">
    <property type="entry name" value="DNA_Topoisomerase_II"/>
</dbReference>
<dbReference type="HOGENOM" id="CLU_2419296_0_0_1"/>